<dbReference type="PANTHER" id="PTHR12357:SF95">
    <property type="entry name" value="YTH DOMAIN-CONTAINING FAMILY PROTEIN"/>
    <property type="match status" value="1"/>
</dbReference>
<dbReference type="eggNOG" id="KOG1901">
    <property type="taxonomic scope" value="Eukaryota"/>
</dbReference>
<reference evidence="5" key="1">
    <citation type="journal article" date="2009" name="Rice">
        <title>De Novo Next Generation Sequencing of Plant Genomes.</title>
        <authorList>
            <person name="Rounsley S."/>
            <person name="Marri P.R."/>
            <person name="Yu Y."/>
            <person name="He R."/>
            <person name="Sisneros N."/>
            <person name="Goicoechea J.L."/>
            <person name="Lee S.J."/>
            <person name="Angelova A."/>
            <person name="Kudrna D."/>
            <person name="Luo M."/>
            <person name="Affourtit J."/>
            <person name="Desany B."/>
            <person name="Knight J."/>
            <person name="Niazi F."/>
            <person name="Egholm M."/>
            <person name="Wing R.A."/>
        </authorList>
    </citation>
    <scope>NUCLEOTIDE SEQUENCE [LARGE SCALE GENOMIC DNA]</scope>
    <source>
        <strain evidence="5">cv. IRGC 105608</strain>
    </source>
</reference>
<evidence type="ECO:0000256" key="2">
    <source>
        <dbReference type="SAM" id="Coils"/>
    </source>
</evidence>
<dbReference type="CDD" id="cd21134">
    <property type="entry name" value="YTH"/>
    <property type="match status" value="1"/>
</dbReference>
<dbReference type="AlphaFoldDB" id="A0A0D3G2B2"/>
<feature type="coiled-coil region" evidence="2">
    <location>
        <begin position="24"/>
        <end position="51"/>
    </location>
</feature>
<protein>
    <recommendedName>
        <fullName evidence="1">YTH domain-containing family protein</fullName>
    </recommendedName>
</protein>
<dbReference type="PaxDb" id="65489-OBART05G00410.2"/>
<name>A0A0D3G2B2_9ORYZ</name>
<keyword evidence="6" id="KW-1185">Reference proteome</keyword>
<reference evidence="5" key="2">
    <citation type="submission" date="2015-03" db="UniProtKB">
        <authorList>
            <consortium name="EnsemblPlants"/>
        </authorList>
    </citation>
    <scope>IDENTIFICATION</scope>
</reference>
<dbReference type="Pfam" id="PF04146">
    <property type="entry name" value="YTH"/>
    <property type="match status" value="1"/>
</dbReference>
<feature type="domain" description="YTH" evidence="4">
    <location>
        <begin position="525"/>
        <end position="666"/>
    </location>
</feature>
<organism evidence="5">
    <name type="scientific">Oryza barthii</name>
    <dbReference type="NCBI Taxonomy" id="65489"/>
    <lineage>
        <taxon>Eukaryota</taxon>
        <taxon>Viridiplantae</taxon>
        <taxon>Streptophyta</taxon>
        <taxon>Embryophyta</taxon>
        <taxon>Tracheophyta</taxon>
        <taxon>Spermatophyta</taxon>
        <taxon>Magnoliopsida</taxon>
        <taxon>Liliopsida</taxon>
        <taxon>Poales</taxon>
        <taxon>Poaceae</taxon>
        <taxon>BOP clade</taxon>
        <taxon>Oryzoideae</taxon>
        <taxon>Oryzeae</taxon>
        <taxon>Oryzinae</taxon>
        <taxon>Oryza</taxon>
    </lineage>
</organism>
<keyword evidence="2" id="KW-0175">Coiled coil</keyword>
<dbReference type="SMR" id="A0A0D3G2B2"/>
<feature type="transmembrane region" description="Helical" evidence="3">
    <location>
        <begin position="7"/>
        <end position="26"/>
    </location>
</feature>
<dbReference type="EnsemblPlants" id="OBART05G00410.2">
    <property type="protein sequence ID" value="OBART05G00410.2"/>
    <property type="gene ID" value="OBART05G00410"/>
</dbReference>
<dbReference type="STRING" id="65489.A0A0D3G2B2"/>
<dbReference type="GO" id="GO:1990247">
    <property type="term" value="F:N6-methyladenosine-containing RNA reader activity"/>
    <property type="evidence" value="ECO:0007669"/>
    <property type="project" value="UniProtKB-UniRule"/>
</dbReference>
<dbReference type="GO" id="GO:0061157">
    <property type="term" value="P:mRNA destabilization"/>
    <property type="evidence" value="ECO:0007669"/>
    <property type="project" value="TreeGrafter"/>
</dbReference>
<keyword evidence="3" id="KW-0812">Transmembrane</keyword>
<dbReference type="InterPro" id="IPR045168">
    <property type="entry name" value="YTH_prot"/>
</dbReference>
<comment type="function">
    <text evidence="1">Specifically recognizes and binds N6-methyladenosine (m6A)-containing RNAs, and regulates mRNA stability. M6A is a modification present at internal sites of mRNAs and some non-coding RNAs and plays a role in mRNA stability and processing.</text>
</comment>
<evidence type="ECO:0000259" key="4">
    <source>
        <dbReference type="PROSITE" id="PS50882"/>
    </source>
</evidence>
<comment type="similarity">
    <text evidence="1">Belongs to the YTHDF family.</text>
</comment>
<dbReference type="Gramene" id="OBART05G00410.2">
    <property type="protein sequence ID" value="OBART05G00410.2"/>
    <property type="gene ID" value="OBART05G00410"/>
</dbReference>
<dbReference type="PROSITE" id="PS50882">
    <property type="entry name" value="YTH"/>
    <property type="match status" value="1"/>
</dbReference>
<keyword evidence="3" id="KW-0472">Membrane</keyword>
<evidence type="ECO:0000256" key="1">
    <source>
        <dbReference type="RuleBase" id="RU369095"/>
    </source>
</evidence>
<accession>A0A0D3G2B2</accession>
<evidence type="ECO:0000256" key="3">
    <source>
        <dbReference type="SAM" id="Phobius"/>
    </source>
</evidence>
<dbReference type="PANTHER" id="PTHR12357">
    <property type="entry name" value="YTH YT521-B HOMOLOGY DOMAIN-CONTAINING"/>
    <property type="match status" value="1"/>
</dbReference>
<sequence>MAQIRCNVISAVAKALLLLYLYYLVLLREREERRERERERLQAKGREEEEEAFFTLPTSIQGRGYVQEPRSNKAIPPSPPPPHPRHQIRRTRTMQEEFDWPTLVLSTSPETENVTSSSVRSTTKNDVVVQQGSISSYWPWDVMKLENDTHFLSHSSGDGMKCTKADHFLSHANRGSLNLDYQEQPSKSNFATDLGSHAYSKEARTLGRVYHGQQPYFSPSSCSWEKSSALKVVPNSPDASGHIVGEMRTKTNILSARSNYLSYPTDVPHIRYRDEVKVDLSQDDNSKQYRRPDQFTAFSNFNGQSSEHLETAKGANYMDEITPISRQWCFDNRGPSLPRGLDYGDEIPSLSSKKCNGNVASSYSRIWDYSAETSSVRQCYGDKIPSLSHHWHYRDKIPLHSGQWCHDAEARPLSNYQQGASYGNGRLRDNISRGGRNEQVNIISTRRTMTKPRVANKVVSSTDHYKINKDNLWRNSEDIRDQVRGPRANKLNNSSTSSIKNNAIPPLVCRDQINRPEFTVQYEHAKFFMIKSYSEDDVHKGIKYNVWASTPNGNNKLDAAFHEAQILMKEQGKRCPIFLFFSVNTSGQFVGLAEMLGPVDFKKTMDFWQQDKWNGFFPVMWHIIKDIPNRFFKHITLENNEGKVVTFSRDTQEIGLPQGLEMLKIFKAYHQGTSILDDFYFYEEKENMRHAQKGRNLETTNQDLFSDDFRSISVASRMAQQNVGRDQSQSEDMTNYN</sequence>
<evidence type="ECO:0000313" key="6">
    <source>
        <dbReference type="Proteomes" id="UP000026960"/>
    </source>
</evidence>
<evidence type="ECO:0000313" key="5">
    <source>
        <dbReference type="EnsemblPlants" id="OBART05G00410.2"/>
    </source>
</evidence>
<dbReference type="InterPro" id="IPR007275">
    <property type="entry name" value="YTH_domain"/>
</dbReference>
<dbReference type="GO" id="GO:0005737">
    <property type="term" value="C:cytoplasm"/>
    <property type="evidence" value="ECO:0007669"/>
    <property type="project" value="TreeGrafter"/>
</dbReference>
<proteinExistence type="inferred from homology"/>
<dbReference type="Proteomes" id="UP000026960">
    <property type="component" value="Chromosome 5"/>
</dbReference>
<dbReference type="Gene3D" id="3.10.590.10">
    <property type="entry name" value="ph1033 like domains"/>
    <property type="match status" value="1"/>
</dbReference>
<dbReference type="GO" id="GO:0003729">
    <property type="term" value="F:mRNA binding"/>
    <property type="evidence" value="ECO:0007669"/>
    <property type="project" value="UniProtKB-UniRule"/>
</dbReference>
<keyword evidence="1" id="KW-0694">RNA-binding</keyword>
<keyword evidence="3" id="KW-1133">Transmembrane helix</keyword>